<evidence type="ECO:0000256" key="6">
    <source>
        <dbReference type="ARBA" id="ARBA00022857"/>
    </source>
</evidence>
<comment type="caution">
    <text evidence="10">Lacks conserved residue(s) required for the propagation of feature annotation.</text>
</comment>
<keyword evidence="13" id="KW-0547">Nucleotide-binding</keyword>
<feature type="domain" description="DUS-like FMN-binding" evidence="14">
    <location>
        <begin position="28"/>
        <end position="329"/>
    </location>
</feature>
<dbReference type="GO" id="GO:0050660">
    <property type="term" value="F:flavin adenine dinucleotide binding"/>
    <property type="evidence" value="ECO:0007669"/>
    <property type="project" value="InterPro"/>
</dbReference>
<dbReference type="CDD" id="cd02801">
    <property type="entry name" value="DUS_like_FMN"/>
    <property type="match status" value="1"/>
</dbReference>
<feature type="site" description="Interacts with tRNA" evidence="10">
    <location>
        <position position="199"/>
    </location>
</feature>
<keyword evidence="6 10" id="KW-0521">NADP</keyword>
<dbReference type="EMBL" id="NVUS01000028">
    <property type="protein sequence ID" value="PCI97579.1"/>
    <property type="molecule type" value="Genomic_DNA"/>
</dbReference>
<feature type="binding site" evidence="10 13">
    <location>
        <position position="152"/>
    </location>
    <ligand>
        <name>FMN</name>
        <dbReference type="ChEBI" id="CHEBI:58210"/>
    </ligand>
</feature>
<dbReference type="InterPro" id="IPR001269">
    <property type="entry name" value="DUS_fam"/>
</dbReference>
<feature type="site" description="Interacts with tRNA" evidence="10">
    <location>
        <position position="110"/>
    </location>
</feature>
<evidence type="ECO:0000256" key="9">
    <source>
        <dbReference type="ARBA" id="ARBA00058013"/>
    </source>
</evidence>
<evidence type="ECO:0000259" key="14">
    <source>
        <dbReference type="Pfam" id="PF01207"/>
    </source>
</evidence>
<evidence type="ECO:0000256" key="8">
    <source>
        <dbReference type="ARBA" id="ARBA00023002"/>
    </source>
</evidence>
<dbReference type="HAMAP" id="MF_02041">
    <property type="entry name" value="DusA_subfam"/>
    <property type="match status" value="1"/>
</dbReference>
<dbReference type="Pfam" id="PF01207">
    <property type="entry name" value="Dus"/>
    <property type="match status" value="1"/>
</dbReference>
<comment type="catalytic activity">
    <reaction evidence="10">
        <text>5,6-dihydrouridine(20) in tRNA + NADP(+) = uridine(20) in tRNA + NADPH + H(+)</text>
        <dbReference type="Rhea" id="RHEA:53336"/>
        <dbReference type="Rhea" id="RHEA-COMP:13533"/>
        <dbReference type="Rhea" id="RHEA-COMP:13534"/>
        <dbReference type="ChEBI" id="CHEBI:15378"/>
        <dbReference type="ChEBI" id="CHEBI:57783"/>
        <dbReference type="ChEBI" id="CHEBI:58349"/>
        <dbReference type="ChEBI" id="CHEBI:65315"/>
        <dbReference type="ChEBI" id="CHEBI:74443"/>
        <dbReference type="EC" id="1.3.1.91"/>
    </reaction>
</comment>
<reference evidence="15" key="2">
    <citation type="journal article" date="2018" name="ISME J.">
        <title>A dynamic microbial community with high functional redundancy inhabits the cold, oxic subseafloor aquifer.</title>
        <authorList>
            <person name="Tully B.J."/>
            <person name="Wheat C.G."/>
            <person name="Glazer B.T."/>
            <person name="Huber J.A."/>
        </authorList>
    </citation>
    <scope>NUCLEOTIDE SEQUENCE</scope>
    <source>
        <strain evidence="15">NORP83</strain>
    </source>
</reference>
<keyword evidence="2 10" id="KW-0820">tRNA-binding</keyword>
<feature type="site" description="Interacts with tRNA; defines subfamily-specific binding signature" evidence="10">
    <location>
        <position position="196"/>
    </location>
</feature>
<dbReference type="GO" id="GO:0102264">
    <property type="term" value="F:tRNA-dihydrouridine20 synthase activity"/>
    <property type="evidence" value="ECO:0007669"/>
    <property type="project" value="UniProtKB-EC"/>
</dbReference>
<dbReference type="NCBIfam" id="NF008774">
    <property type="entry name" value="PRK11815.1"/>
    <property type="match status" value="1"/>
</dbReference>
<comment type="function">
    <text evidence="9 10">Catalyzes the synthesis of 5,6-dihydrouridine (D), a modified base found in the D-loop of most tRNAs, via the reduction of the C5-C6 double bond in target uridines. Specifically modifies U20 and U20a in tRNAs.</text>
</comment>
<protein>
    <recommendedName>
        <fullName evidence="10">tRNA-dihydrouridine(20/20a) synthase</fullName>
        <ecNumber evidence="10">1.3.1.91</ecNumber>
    </recommendedName>
    <alternativeName>
        <fullName evidence="10">U20-specific dihydrouridine synthase</fullName>
        <shortName evidence="10">U20-specific Dus</shortName>
    </alternativeName>
    <alternativeName>
        <fullName evidence="10">tRNA-dihydrouridine synthase A</fullName>
    </alternativeName>
</protein>
<gene>
    <name evidence="10" type="primary">dusA</name>
    <name evidence="15" type="ORF">COB13_15275</name>
</gene>
<accession>A0A2A4YST9</accession>
<feature type="site" description="Interacts with tRNA; defines subfamily-specific binding signature" evidence="10">
    <location>
        <position position="319"/>
    </location>
</feature>
<dbReference type="SUPFAM" id="SSF51395">
    <property type="entry name" value="FMN-linked oxidoreductases"/>
    <property type="match status" value="1"/>
</dbReference>
<comment type="catalytic activity">
    <reaction evidence="10">
        <text>5,6-dihydrouridine(20) in tRNA + NAD(+) = uridine(20) in tRNA + NADH + H(+)</text>
        <dbReference type="Rhea" id="RHEA:53340"/>
        <dbReference type="Rhea" id="RHEA-COMP:13533"/>
        <dbReference type="Rhea" id="RHEA-COMP:13534"/>
        <dbReference type="ChEBI" id="CHEBI:15378"/>
        <dbReference type="ChEBI" id="CHEBI:57540"/>
        <dbReference type="ChEBI" id="CHEBI:57945"/>
        <dbReference type="ChEBI" id="CHEBI:65315"/>
        <dbReference type="ChEBI" id="CHEBI:74443"/>
        <dbReference type="EC" id="1.3.1.91"/>
    </reaction>
</comment>
<feature type="site" description="Interacts with tRNA; defines subfamily-specific binding signature" evidence="10">
    <location>
        <position position="316"/>
    </location>
</feature>
<dbReference type="EC" id="1.3.1.91" evidence="10"/>
<proteinExistence type="inferred from homology"/>
<evidence type="ECO:0000256" key="10">
    <source>
        <dbReference type="HAMAP-Rule" id="MF_02041"/>
    </source>
</evidence>
<feature type="active site" description="Proton donor" evidence="10 12">
    <location>
        <position position="113"/>
    </location>
</feature>
<comment type="catalytic activity">
    <reaction evidence="10">
        <text>5,6-dihydrouridine(20a) in tRNA + NADP(+) = uridine(20a) in tRNA + NADPH + H(+)</text>
        <dbReference type="Rhea" id="RHEA:53344"/>
        <dbReference type="Rhea" id="RHEA-COMP:13535"/>
        <dbReference type="Rhea" id="RHEA-COMP:13536"/>
        <dbReference type="ChEBI" id="CHEBI:15378"/>
        <dbReference type="ChEBI" id="CHEBI:57783"/>
        <dbReference type="ChEBI" id="CHEBI:58349"/>
        <dbReference type="ChEBI" id="CHEBI:65315"/>
        <dbReference type="ChEBI" id="CHEBI:74443"/>
    </reaction>
</comment>
<name>A0A2A4YST9_9PROT</name>
<dbReference type="GO" id="GO:0000049">
    <property type="term" value="F:tRNA binding"/>
    <property type="evidence" value="ECO:0007669"/>
    <property type="project" value="UniProtKB-UniRule"/>
</dbReference>
<keyword evidence="3 10" id="KW-0285">Flavoprotein</keyword>
<evidence type="ECO:0000256" key="5">
    <source>
        <dbReference type="ARBA" id="ARBA00022694"/>
    </source>
</evidence>
<dbReference type="InterPro" id="IPR018517">
    <property type="entry name" value="tRNA_hU_synthase_CS"/>
</dbReference>
<dbReference type="NCBIfam" id="TIGR00742">
    <property type="entry name" value="yjbN"/>
    <property type="match status" value="1"/>
</dbReference>
<dbReference type="PROSITE" id="PS01136">
    <property type="entry name" value="UPF0034"/>
    <property type="match status" value="1"/>
</dbReference>
<dbReference type="InterPro" id="IPR013785">
    <property type="entry name" value="Aldolase_TIM"/>
</dbReference>
<dbReference type="GO" id="GO:0102266">
    <property type="term" value="F:tRNA-dihydrouridine20a synthase activity"/>
    <property type="evidence" value="ECO:0007669"/>
    <property type="project" value="RHEA"/>
</dbReference>
<dbReference type="PIRSF" id="PIRSF006621">
    <property type="entry name" value="Dus"/>
    <property type="match status" value="1"/>
</dbReference>
<feature type="binding site" evidence="10 13">
    <location>
        <begin position="246"/>
        <end position="247"/>
    </location>
    <ligand>
        <name>FMN</name>
        <dbReference type="ChEBI" id="CHEBI:58210"/>
    </ligand>
</feature>
<evidence type="ECO:0000256" key="1">
    <source>
        <dbReference type="ARBA" id="ARBA00001917"/>
    </source>
</evidence>
<comment type="catalytic activity">
    <reaction evidence="10">
        <text>5,6-dihydrouridine(20a) in tRNA + NAD(+) = uridine(20a) in tRNA + NADH + H(+)</text>
        <dbReference type="Rhea" id="RHEA:53348"/>
        <dbReference type="Rhea" id="RHEA-COMP:13535"/>
        <dbReference type="Rhea" id="RHEA-COMP:13536"/>
        <dbReference type="ChEBI" id="CHEBI:15378"/>
        <dbReference type="ChEBI" id="CHEBI:57540"/>
        <dbReference type="ChEBI" id="CHEBI:57945"/>
        <dbReference type="ChEBI" id="CHEBI:65315"/>
        <dbReference type="ChEBI" id="CHEBI:74443"/>
    </reaction>
</comment>
<feature type="binding site" evidence="10 13">
    <location>
        <position position="83"/>
    </location>
    <ligand>
        <name>FMN</name>
        <dbReference type="ChEBI" id="CHEBI:58210"/>
    </ligand>
</feature>
<dbReference type="PANTHER" id="PTHR42907:SF1">
    <property type="entry name" value="FMN-LINKED OXIDOREDUCTASES SUPERFAMILY PROTEIN"/>
    <property type="match status" value="1"/>
</dbReference>
<dbReference type="FunFam" id="3.20.20.70:FF:000083">
    <property type="entry name" value="tRNA-dihydrouridine(20/20a) synthase"/>
    <property type="match status" value="1"/>
</dbReference>
<feature type="binding site" evidence="10 13">
    <location>
        <begin position="224"/>
        <end position="226"/>
    </location>
    <ligand>
        <name>FMN</name>
        <dbReference type="ChEBI" id="CHEBI:58210"/>
    </ligand>
</feature>
<dbReference type="GO" id="GO:0010181">
    <property type="term" value="F:FMN binding"/>
    <property type="evidence" value="ECO:0007669"/>
    <property type="project" value="UniProtKB-UniRule"/>
</dbReference>
<keyword evidence="7 10" id="KW-0694">RNA-binding</keyword>
<keyword evidence="8 10" id="KW-0560">Oxidoreductase</keyword>
<sequence length="345" mass="38704">MNNTSDSKLYRQREQRKQPILIDRKFSVAPMIDWTDKHCRYFHRLLTSQALLYTEMVTTGAVEHGDRERILGYNDQEHPVALQLGGSDPKALADSSLIAEQLGYDEINLNVGCPSDRVQSGKFGACLMAEPELVADCVKAMQNTVSVPVTVKCRIGIDDQDSEADLTNFVQHMVDSGLESITIHARKAWLNGLSPKQNRDVPPLDYDRVYRIKQKFPALEVVINGGIGDLDQALAHLQHVDGVMLGRAAYQTPWILAEVDERIFGAAKNTFTRHDIANKMMDYIDNYLTRDKTGRARAHHITRHMIFLFQGIEGARKYRQVLSVEANKLGAGADVLRAALTFVAK</sequence>
<evidence type="ECO:0000256" key="4">
    <source>
        <dbReference type="ARBA" id="ARBA00022643"/>
    </source>
</evidence>
<comment type="caution">
    <text evidence="15">The sequence shown here is derived from an EMBL/GenBank/DDBJ whole genome shotgun (WGS) entry which is preliminary data.</text>
</comment>
<evidence type="ECO:0000256" key="7">
    <source>
        <dbReference type="ARBA" id="ARBA00022884"/>
    </source>
</evidence>
<evidence type="ECO:0000256" key="12">
    <source>
        <dbReference type="PIRSR" id="PIRSR006621-1"/>
    </source>
</evidence>
<dbReference type="AlphaFoldDB" id="A0A2A4YST9"/>
<evidence type="ECO:0000256" key="11">
    <source>
        <dbReference type="PIRNR" id="PIRNR006621"/>
    </source>
</evidence>
<dbReference type="InterPro" id="IPR035587">
    <property type="entry name" value="DUS-like_FMN-bd"/>
</dbReference>
<comment type="cofactor">
    <cofactor evidence="1 10 11 13">
        <name>FMN</name>
        <dbReference type="ChEBI" id="CHEBI:58210"/>
    </cofactor>
</comment>
<dbReference type="Gene3D" id="1.20.120.1460">
    <property type="match status" value="1"/>
</dbReference>
<feature type="binding site" evidence="10 13">
    <location>
        <position position="184"/>
    </location>
    <ligand>
        <name>FMN</name>
        <dbReference type="ChEBI" id="CHEBI:58210"/>
    </ligand>
</feature>
<evidence type="ECO:0000256" key="3">
    <source>
        <dbReference type="ARBA" id="ARBA00022630"/>
    </source>
</evidence>
<comment type="similarity">
    <text evidence="10">Belongs to the Dus family. DusA subfamily.</text>
</comment>
<keyword evidence="5 10" id="KW-0819">tRNA processing</keyword>
<evidence type="ECO:0000313" key="15">
    <source>
        <dbReference type="EMBL" id="PCI97579.1"/>
    </source>
</evidence>
<organism evidence="15">
    <name type="scientific">OCS116 cluster bacterium</name>
    <dbReference type="NCBI Taxonomy" id="2030921"/>
    <lineage>
        <taxon>Bacteria</taxon>
        <taxon>Pseudomonadati</taxon>
        <taxon>Pseudomonadota</taxon>
        <taxon>Alphaproteobacteria</taxon>
        <taxon>OCS116 cluster</taxon>
    </lineage>
</organism>
<dbReference type="Gene3D" id="3.20.20.70">
    <property type="entry name" value="Aldolase class I"/>
    <property type="match status" value="1"/>
</dbReference>
<evidence type="ECO:0000256" key="13">
    <source>
        <dbReference type="PIRSR" id="PIRSR006621-2"/>
    </source>
</evidence>
<evidence type="ECO:0000256" key="2">
    <source>
        <dbReference type="ARBA" id="ARBA00022555"/>
    </source>
</evidence>
<dbReference type="InterPro" id="IPR004653">
    <property type="entry name" value="DusA"/>
</dbReference>
<dbReference type="PANTHER" id="PTHR42907">
    <property type="entry name" value="FMN-LINKED OXIDOREDUCTASES SUPERFAMILY PROTEIN"/>
    <property type="match status" value="1"/>
</dbReference>
<keyword evidence="4 10" id="KW-0288">FMN</keyword>
<reference key="1">
    <citation type="submission" date="2017-08" db="EMBL/GenBank/DDBJ databases">
        <title>A dynamic microbial community with high functional redundancy inhabits the cold, oxic subseafloor aquifer.</title>
        <authorList>
            <person name="Tully B.J."/>
            <person name="Wheat C.G."/>
            <person name="Glazer B.T."/>
            <person name="Huber J.A."/>
        </authorList>
    </citation>
    <scope>NUCLEOTIDE SEQUENCE [LARGE SCALE GENOMIC DNA]</scope>
</reference>
<comment type="similarity">
    <text evidence="11">Belongs to the dus family.</text>
</comment>